<protein>
    <submittedName>
        <fullName evidence="1">Uncharacterized protein</fullName>
    </submittedName>
</protein>
<accession>A0A1V3BZ87</accession>
<sequence>MRCTSQKRTHVNDLATAWRGSSAGELCWLAADGPAAVPVVPLFVDQPCVALPLAHLPEIDSLPDRAAFCVSAPTGPDGSSLVATGTISVSLDPRGTEFGGDLVEQEVLKHPPSRLRVGSLMARRENWWWMARALVRLTKVDGVRELPARKRAEDAVLVRERDSDVRVDVVTAEDWSAGPGQDVELWPRDGGGLDGRGDTVLVMGHQASPDFERWERWTRTGTLSGQTLRVTGADGGPEPDPRPYRLMERLRNHREVERACRAGVAAVERRSRS</sequence>
<comment type="caution">
    <text evidence="1">The sequence shown here is derived from an EMBL/GenBank/DDBJ whole genome shotgun (WGS) entry which is preliminary data.</text>
</comment>
<keyword evidence="2" id="KW-1185">Reference proteome</keyword>
<dbReference type="STRING" id="501010.NOSIN_06210"/>
<dbReference type="Proteomes" id="UP000189004">
    <property type="component" value="Unassembled WGS sequence"/>
</dbReference>
<dbReference type="EMBL" id="MCOK01000001">
    <property type="protein sequence ID" value="OOC53450.1"/>
    <property type="molecule type" value="Genomic_DNA"/>
</dbReference>
<dbReference type="OrthoDB" id="4933758at2"/>
<evidence type="ECO:0000313" key="2">
    <source>
        <dbReference type="Proteomes" id="UP000189004"/>
    </source>
</evidence>
<reference evidence="2" key="1">
    <citation type="submission" date="2016-08" db="EMBL/GenBank/DDBJ databases">
        <authorList>
            <person name="Tokovenko B."/>
            <person name="Kalinowski J."/>
        </authorList>
    </citation>
    <scope>NUCLEOTIDE SEQUENCE [LARGE SCALE GENOMIC DNA]</scope>
    <source>
        <strain evidence="2">UTMC102</strain>
    </source>
</reference>
<name>A0A1V3BZ87_9ACTN</name>
<dbReference type="AlphaFoldDB" id="A0A1V3BZ87"/>
<organism evidence="1 2">
    <name type="scientific">Nocardiopsis sinuspersici</name>
    <dbReference type="NCBI Taxonomy" id="501010"/>
    <lineage>
        <taxon>Bacteria</taxon>
        <taxon>Bacillati</taxon>
        <taxon>Actinomycetota</taxon>
        <taxon>Actinomycetes</taxon>
        <taxon>Streptosporangiales</taxon>
        <taxon>Nocardiopsidaceae</taxon>
        <taxon>Nocardiopsis</taxon>
    </lineage>
</organism>
<evidence type="ECO:0000313" key="1">
    <source>
        <dbReference type="EMBL" id="OOC53450.1"/>
    </source>
</evidence>
<gene>
    <name evidence="1" type="ORF">NOSIN_06210</name>
</gene>
<proteinExistence type="predicted"/>